<dbReference type="RefSeq" id="XP_013396791.1">
    <property type="nucleotide sequence ID" value="XM_013541337.1"/>
</dbReference>
<dbReference type="KEGG" id="lak:106163675"/>
<proteinExistence type="predicted"/>
<reference evidence="2" key="1">
    <citation type="submission" date="2025-08" db="UniProtKB">
        <authorList>
            <consortium name="RefSeq"/>
        </authorList>
    </citation>
    <scope>IDENTIFICATION</scope>
    <source>
        <tissue evidence="2">Gonads</tissue>
    </source>
</reference>
<dbReference type="Proteomes" id="UP000085678">
    <property type="component" value="Unplaced"/>
</dbReference>
<protein>
    <submittedName>
        <fullName evidence="2">N-alpha-acetyltransferase 25, NatB auxiliary subunit-like</fullName>
    </submittedName>
</protein>
<dbReference type="GeneID" id="106163675"/>
<sequence>MVDNVLYVRKQYEEKSDKGDPEKEQQLASVHETIQALLQSQSQSVIDDVTGDLQADLLEKWGLLAETLAYLSVLLGVCNKMLKPWKTSLTKKKKKKNPGTVVLPATFDHFNTVVQKVEHCTEEFHKVIQGVDAQILSLEVQSLKLADSLQQTHEDSIKTDVWKKIQASYQQSAKELSQYLQHKIKYLHALKL</sequence>
<organism evidence="1 2">
    <name type="scientific">Lingula anatina</name>
    <name type="common">Brachiopod</name>
    <name type="synonym">Lingula unguis</name>
    <dbReference type="NCBI Taxonomy" id="7574"/>
    <lineage>
        <taxon>Eukaryota</taxon>
        <taxon>Metazoa</taxon>
        <taxon>Spiralia</taxon>
        <taxon>Lophotrochozoa</taxon>
        <taxon>Brachiopoda</taxon>
        <taxon>Linguliformea</taxon>
        <taxon>Lingulata</taxon>
        <taxon>Lingulida</taxon>
        <taxon>Linguloidea</taxon>
        <taxon>Lingulidae</taxon>
        <taxon>Lingula</taxon>
    </lineage>
</organism>
<dbReference type="AlphaFoldDB" id="A0A1S3IFZ9"/>
<dbReference type="InParanoid" id="A0A1S3IFZ9"/>
<name>A0A1S3IFZ9_LINAN</name>
<keyword evidence="1" id="KW-1185">Reference proteome</keyword>
<evidence type="ECO:0000313" key="1">
    <source>
        <dbReference type="Proteomes" id="UP000085678"/>
    </source>
</evidence>
<dbReference type="STRING" id="7574.A0A1S3IFZ9"/>
<evidence type="ECO:0000313" key="2">
    <source>
        <dbReference type="RefSeq" id="XP_013396791.1"/>
    </source>
</evidence>
<accession>A0A1S3IFZ9</accession>
<gene>
    <name evidence="2" type="primary">LOC106163675</name>
</gene>